<feature type="signal peptide" evidence="1">
    <location>
        <begin position="1"/>
        <end position="18"/>
    </location>
</feature>
<keyword evidence="3" id="KW-1185">Reference proteome</keyword>
<reference evidence="3" key="1">
    <citation type="submission" date="2016-10" db="EMBL/GenBank/DDBJ databases">
        <authorList>
            <person name="Varghese N."/>
            <person name="Submissions S."/>
        </authorList>
    </citation>
    <scope>NUCLEOTIDE SEQUENCE [LARGE SCALE GENOMIC DNA]</scope>
    <source>
        <strain evidence="3">Gh-105</strain>
    </source>
</reference>
<feature type="chain" id="PRO_5011618266" description="EndoU nuclease" evidence="1">
    <location>
        <begin position="19"/>
        <end position="159"/>
    </location>
</feature>
<dbReference type="RefSeq" id="WP_091970840.1">
    <property type="nucleotide sequence ID" value="NZ_FOPM01000007.1"/>
</dbReference>
<dbReference type="AlphaFoldDB" id="A0A1I2TNM6"/>
<evidence type="ECO:0000313" key="2">
    <source>
        <dbReference type="EMBL" id="SFG66488.1"/>
    </source>
</evidence>
<evidence type="ECO:0008006" key="4">
    <source>
        <dbReference type="Google" id="ProtNLM"/>
    </source>
</evidence>
<proteinExistence type="predicted"/>
<name>A0A1I2TNM6_9HYPH</name>
<dbReference type="STRING" id="582675.SAMN05192565_107239"/>
<evidence type="ECO:0000256" key="1">
    <source>
        <dbReference type="SAM" id="SignalP"/>
    </source>
</evidence>
<dbReference type="OrthoDB" id="7993424at2"/>
<gene>
    <name evidence="2" type="ORF">SAMN05192565_107239</name>
</gene>
<dbReference type="Proteomes" id="UP000199229">
    <property type="component" value="Unassembled WGS sequence"/>
</dbReference>
<sequence>MMRAMLPLVLLAANPAQANPPVDETKSGACLELKLDGRLAPCNGDFRFVDDGRGEISFVTGYGDGRGTPKTVLALFTAQAPDMENAYGYALRLTNVTLMTYDKPDSQRMWKAAGLCFMVKPNPVRAGAKAVRQDIVVMCSATLAEPGAPVGRVDWKFVF</sequence>
<protein>
    <recommendedName>
        <fullName evidence="4">EndoU nuclease</fullName>
    </recommendedName>
</protein>
<organism evidence="2 3">
    <name type="scientific">Methylobacterium gossipiicola</name>
    <dbReference type="NCBI Taxonomy" id="582675"/>
    <lineage>
        <taxon>Bacteria</taxon>
        <taxon>Pseudomonadati</taxon>
        <taxon>Pseudomonadota</taxon>
        <taxon>Alphaproteobacteria</taxon>
        <taxon>Hyphomicrobiales</taxon>
        <taxon>Methylobacteriaceae</taxon>
        <taxon>Methylobacterium</taxon>
    </lineage>
</organism>
<evidence type="ECO:0000313" key="3">
    <source>
        <dbReference type="Proteomes" id="UP000199229"/>
    </source>
</evidence>
<accession>A0A1I2TNM6</accession>
<dbReference type="EMBL" id="FOPM01000007">
    <property type="protein sequence ID" value="SFG66488.1"/>
    <property type="molecule type" value="Genomic_DNA"/>
</dbReference>
<keyword evidence="1" id="KW-0732">Signal</keyword>